<organism evidence="2 3">
    <name type="scientific">Nocardioides iriomotensis</name>
    <dbReference type="NCBI Taxonomy" id="715784"/>
    <lineage>
        <taxon>Bacteria</taxon>
        <taxon>Bacillati</taxon>
        <taxon>Actinomycetota</taxon>
        <taxon>Actinomycetes</taxon>
        <taxon>Propionibacteriales</taxon>
        <taxon>Nocardioidaceae</taxon>
        <taxon>Nocardioides</taxon>
    </lineage>
</organism>
<keyword evidence="1" id="KW-0472">Membrane</keyword>
<feature type="transmembrane region" description="Helical" evidence="1">
    <location>
        <begin position="80"/>
        <end position="98"/>
    </location>
</feature>
<evidence type="ECO:0000256" key="1">
    <source>
        <dbReference type="SAM" id="Phobius"/>
    </source>
</evidence>
<dbReference type="Proteomes" id="UP000291189">
    <property type="component" value="Unassembled WGS sequence"/>
</dbReference>
<dbReference type="RefSeq" id="WP_129989273.1">
    <property type="nucleotide sequence ID" value="NZ_SDPU01000035.1"/>
</dbReference>
<name>A0A4Q5IWH9_9ACTN</name>
<keyword evidence="3" id="KW-1185">Reference proteome</keyword>
<proteinExistence type="predicted"/>
<comment type="caution">
    <text evidence="2">The sequence shown here is derived from an EMBL/GenBank/DDBJ whole genome shotgun (WGS) entry which is preliminary data.</text>
</comment>
<protein>
    <submittedName>
        <fullName evidence="2">Uncharacterized protein</fullName>
    </submittedName>
</protein>
<evidence type="ECO:0000313" key="2">
    <source>
        <dbReference type="EMBL" id="RYU09508.1"/>
    </source>
</evidence>
<sequence length="125" mass="12839">MTRAVDRYLAGLLVLLLLAALAGAVPGLWMVGDDLQYSGEMFDGLGLGLGLAALGVVAVPATVAVLALRRLWSGRPTAHRWALAAGVLGVLAVVPFGVFYHPLFALLVVPGLLVVSAIGTEAGRP</sequence>
<dbReference type="AlphaFoldDB" id="A0A4Q5IWH9"/>
<feature type="transmembrane region" description="Helical" evidence="1">
    <location>
        <begin position="48"/>
        <end position="68"/>
    </location>
</feature>
<keyword evidence="1" id="KW-1133">Transmembrane helix</keyword>
<gene>
    <name evidence="2" type="ORF">ETU37_20885</name>
</gene>
<dbReference type="EMBL" id="SDPU01000035">
    <property type="protein sequence ID" value="RYU09508.1"/>
    <property type="molecule type" value="Genomic_DNA"/>
</dbReference>
<accession>A0A4Q5IWH9</accession>
<evidence type="ECO:0000313" key="3">
    <source>
        <dbReference type="Proteomes" id="UP000291189"/>
    </source>
</evidence>
<keyword evidence="1" id="KW-0812">Transmembrane</keyword>
<reference evidence="2 3" key="1">
    <citation type="submission" date="2019-01" db="EMBL/GenBank/DDBJ databases">
        <title>Nocardioides guangzhouensis sp. nov., an actinobacterium isolated from soil.</title>
        <authorList>
            <person name="Fu Y."/>
            <person name="Cai Y."/>
            <person name="Lin Z."/>
            <person name="Chen P."/>
        </authorList>
    </citation>
    <scope>NUCLEOTIDE SEQUENCE [LARGE SCALE GENOMIC DNA]</scope>
    <source>
        <strain evidence="2 3">NBRC 105384</strain>
    </source>
</reference>